<organism evidence="4 5">
    <name type="scientific">Nodularia spumigena UHCC 0060</name>
    <dbReference type="NCBI Taxonomy" id="3110300"/>
    <lineage>
        <taxon>Bacteria</taxon>
        <taxon>Bacillati</taxon>
        <taxon>Cyanobacteriota</taxon>
        <taxon>Cyanophyceae</taxon>
        <taxon>Nostocales</taxon>
        <taxon>Nodulariaceae</taxon>
        <taxon>Nodularia</taxon>
    </lineage>
</organism>
<dbReference type="InterPro" id="IPR036322">
    <property type="entry name" value="WD40_repeat_dom_sf"/>
</dbReference>
<dbReference type="InterPro" id="IPR015943">
    <property type="entry name" value="WD40/YVTN_repeat-like_dom_sf"/>
</dbReference>
<evidence type="ECO:0000256" key="2">
    <source>
        <dbReference type="ARBA" id="ARBA00022737"/>
    </source>
</evidence>
<dbReference type="InterPro" id="IPR001680">
    <property type="entry name" value="WD40_rpt"/>
</dbReference>
<dbReference type="Pfam" id="PF00400">
    <property type="entry name" value="WD40"/>
    <property type="match status" value="1"/>
</dbReference>
<name>A0ABU5UU76_NODSP</name>
<dbReference type="PROSITE" id="PS50294">
    <property type="entry name" value="WD_REPEATS_REGION"/>
    <property type="match status" value="1"/>
</dbReference>
<dbReference type="Gene3D" id="1.25.40.370">
    <property type="match status" value="1"/>
</dbReference>
<protein>
    <submittedName>
        <fullName evidence="4">Uncharacterized protein</fullName>
    </submittedName>
</protein>
<dbReference type="Proteomes" id="UP001303285">
    <property type="component" value="Unassembled WGS sequence"/>
</dbReference>
<reference evidence="4 5" key="1">
    <citation type="submission" date="2023-12" db="EMBL/GenBank/DDBJ databases">
        <title>Baltic Sea Cyanobacteria.</title>
        <authorList>
            <person name="Delbaje E."/>
            <person name="Fewer D.P."/>
            <person name="Shishido T.K."/>
        </authorList>
    </citation>
    <scope>NUCLEOTIDE SEQUENCE [LARGE SCALE GENOMIC DNA]</scope>
    <source>
        <strain evidence="4 5">UHCC 0060</strain>
    </source>
</reference>
<proteinExistence type="predicted"/>
<evidence type="ECO:0000313" key="4">
    <source>
        <dbReference type="EMBL" id="MEA5609801.1"/>
    </source>
</evidence>
<keyword evidence="1 3" id="KW-0853">WD repeat</keyword>
<dbReference type="InterPro" id="IPR052752">
    <property type="entry name" value="NACHT-WD_repeat"/>
</dbReference>
<evidence type="ECO:0000313" key="5">
    <source>
        <dbReference type="Proteomes" id="UP001303285"/>
    </source>
</evidence>
<dbReference type="PROSITE" id="PS50082">
    <property type="entry name" value="WD_REPEATS_2"/>
    <property type="match status" value="1"/>
</dbReference>
<dbReference type="PROSITE" id="PS00678">
    <property type="entry name" value="WD_REPEATS_1"/>
    <property type="match status" value="1"/>
</dbReference>
<comment type="caution">
    <text evidence="4">The sequence shown here is derived from an EMBL/GenBank/DDBJ whole genome shotgun (WGS) entry which is preliminary data.</text>
</comment>
<dbReference type="SMART" id="SM00320">
    <property type="entry name" value="WD40"/>
    <property type="match status" value="1"/>
</dbReference>
<feature type="repeat" description="WD" evidence="3">
    <location>
        <begin position="143"/>
        <end position="183"/>
    </location>
</feature>
<evidence type="ECO:0000256" key="3">
    <source>
        <dbReference type="PROSITE-ProRule" id="PRU00221"/>
    </source>
</evidence>
<keyword evidence="2" id="KW-0677">Repeat</keyword>
<feature type="non-terminal residue" evidence="4">
    <location>
        <position position="187"/>
    </location>
</feature>
<dbReference type="EMBL" id="JAYGHK010000063">
    <property type="protein sequence ID" value="MEA5609801.1"/>
    <property type="molecule type" value="Genomic_DNA"/>
</dbReference>
<dbReference type="Gene3D" id="2.130.10.10">
    <property type="entry name" value="YVTN repeat-like/Quinoprotein amine dehydrogenase"/>
    <property type="match status" value="1"/>
</dbReference>
<accession>A0ABU5UU76</accession>
<sequence>MSNFRSWFNQKSEEGKEQFLGEYPRLLLEGKKPEDLKQLCKLLSDYDFIHTKINHPLFGVQALIEDYDLLRDPTLTKIQGALRLSAHLINQDSQQLAAQLSGRLRHFHEPEINNLLQTIATDPGLHCLTPSLTPPGSALIRTLTGHSDSVNAIALTPDGKTVISGSDKTIKIWDVETGAQKFTLTGH</sequence>
<dbReference type="PANTHER" id="PTHR19871">
    <property type="entry name" value="BETA TRANSDUCIN-RELATED PROTEIN"/>
    <property type="match status" value="1"/>
</dbReference>
<dbReference type="InterPro" id="IPR019775">
    <property type="entry name" value="WD40_repeat_CS"/>
</dbReference>
<dbReference type="SUPFAM" id="SSF50978">
    <property type="entry name" value="WD40 repeat-like"/>
    <property type="match status" value="1"/>
</dbReference>
<gene>
    <name evidence="4" type="ORF">VB695_17305</name>
</gene>
<dbReference type="PANTHER" id="PTHR19871:SF14">
    <property type="entry name" value="DUF4062 DOMAIN-CONTAINING PROTEIN"/>
    <property type="match status" value="1"/>
</dbReference>
<evidence type="ECO:0000256" key="1">
    <source>
        <dbReference type="ARBA" id="ARBA00022574"/>
    </source>
</evidence>
<keyword evidence="5" id="KW-1185">Reference proteome</keyword>